<evidence type="ECO:0000259" key="10">
    <source>
        <dbReference type="PROSITE" id="PS50893"/>
    </source>
</evidence>
<keyword evidence="4" id="KW-0997">Cell inner membrane</keyword>
<evidence type="ECO:0000256" key="8">
    <source>
        <dbReference type="ARBA" id="ARBA00023136"/>
    </source>
</evidence>
<dbReference type="SMART" id="SM00382">
    <property type="entry name" value="AAA"/>
    <property type="match status" value="1"/>
</dbReference>
<dbReference type="GO" id="GO:0140359">
    <property type="term" value="F:ABC-type transporter activity"/>
    <property type="evidence" value="ECO:0007669"/>
    <property type="project" value="InterPro"/>
</dbReference>
<dbReference type="PANTHER" id="PTHR43514:SF4">
    <property type="entry name" value="ABC TRANSPORTER I FAMILY MEMBER 10"/>
    <property type="match status" value="1"/>
</dbReference>
<evidence type="ECO:0000256" key="9">
    <source>
        <dbReference type="PROSITE-ProRule" id="PRU01213"/>
    </source>
</evidence>
<keyword evidence="2" id="KW-1003">Cell membrane</keyword>
<evidence type="ECO:0000256" key="7">
    <source>
        <dbReference type="ARBA" id="ARBA00022967"/>
    </source>
</evidence>
<dbReference type="InterPro" id="IPR005116">
    <property type="entry name" value="Transp-assoc_OB_typ1"/>
</dbReference>
<keyword evidence="5" id="KW-0547">Nucleotide-binding</keyword>
<organism evidence="12 13">
    <name type="scientific">Yoonia rosea</name>
    <dbReference type="NCBI Taxonomy" id="287098"/>
    <lineage>
        <taxon>Bacteria</taxon>
        <taxon>Pseudomonadati</taxon>
        <taxon>Pseudomonadota</taxon>
        <taxon>Alphaproteobacteria</taxon>
        <taxon>Rhodobacterales</taxon>
        <taxon>Paracoccaceae</taxon>
        <taxon>Yoonia</taxon>
    </lineage>
</organism>
<dbReference type="PROSITE" id="PS51866">
    <property type="entry name" value="MOP"/>
    <property type="match status" value="1"/>
</dbReference>
<dbReference type="EMBL" id="FTPR01000004">
    <property type="protein sequence ID" value="SIT91743.1"/>
    <property type="molecule type" value="Genomic_DNA"/>
</dbReference>
<dbReference type="InterPro" id="IPR004606">
    <property type="entry name" value="Mop_domain"/>
</dbReference>
<dbReference type="SUPFAM" id="SSF50331">
    <property type="entry name" value="MOP-like"/>
    <property type="match status" value="1"/>
</dbReference>
<dbReference type="GO" id="GO:0005524">
    <property type="term" value="F:ATP binding"/>
    <property type="evidence" value="ECO:0007669"/>
    <property type="project" value="UniProtKB-KW"/>
</dbReference>
<evidence type="ECO:0000256" key="3">
    <source>
        <dbReference type="ARBA" id="ARBA00022505"/>
    </source>
</evidence>
<dbReference type="PROSITE" id="PS50893">
    <property type="entry name" value="ABC_TRANSPORTER_2"/>
    <property type="match status" value="1"/>
</dbReference>
<feature type="domain" description="ABC transporter" evidence="10">
    <location>
        <begin position="1"/>
        <end position="224"/>
    </location>
</feature>
<keyword evidence="7" id="KW-1278">Translocase</keyword>
<proteinExistence type="predicted"/>
<evidence type="ECO:0000313" key="12">
    <source>
        <dbReference type="EMBL" id="SIT91743.1"/>
    </source>
</evidence>
<dbReference type="Gene3D" id="2.40.50.100">
    <property type="match status" value="1"/>
</dbReference>
<reference evidence="13" key="1">
    <citation type="submission" date="2017-01" db="EMBL/GenBank/DDBJ databases">
        <authorList>
            <person name="Varghese N."/>
            <person name="Submissions S."/>
        </authorList>
    </citation>
    <scope>NUCLEOTIDE SEQUENCE [LARGE SCALE GENOMIC DNA]</scope>
    <source>
        <strain evidence="13">DSM 29591</strain>
    </source>
</reference>
<keyword evidence="3 9" id="KW-0500">Molybdenum</keyword>
<evidence type="ECO:0000256" key="5">
    <source>
        <dbReference type="ARBA" id="ARBA00022741"/>
    </source>
</evidence>
<evidence type="ECO:0000256" key="2">
    <source>
        <dbReference type="ARBA" id="ARBA00022475"/>
    </source>
</evidence>
<dbReference type="GO" id="GO:0016020">
    <property type="term" value="C:membrane"/>
    <property type="evidence" value="ECO:0007669"/>
    <property type="project" value="InterPro"/>
</dbReference>
<dbReference type="PROSITE" id="PS00211">
    <property type="entry name" value="ABC_TRANSPORTER_1"/>
    <property type="match status" value="1"/>
</dbReference>
<dbReference type="RefSeq" id="WP_076661080.1">
    <property type="nucleotide sequence ID" value="NZ_FTPR01000004.1"/>
</dbReference>
<evidence type="ECO:0000256" key="1">
    <source>
        <dbReference type="ARBA" id="ARBA00022448"/>
    </source>
</evidence>
<keyword evidence="13" id="KW-1185">Reference proteome</keyword>
<dbReference type="OrthoDB" id="9802264at2"/>
<keyword evidence="6 12" id="KW-0067">ATP-binding</keyword>
<dbReference type="InterPro" id="IPR003439">
    <property type="entry name" value="ABC_transporter-like_ATP-bd"/>
</dbReference>
<keyword evidence="1" id="KW-0813">Transport</keyword>
<dbReference type="Pfam" id="PF00005">
    <property type="entry name" value="ABC_tran"/>
    <property type="match status" value="1"/>
</dbReference>
<protein>
    <submittedName>
        <fullName evidence="12">Molybdate transport system ATP-binding protein</fullName>
    </submittedName>
</protein>
<dbReference type="STRING" id="287098.SAMN05421665_3463"/>
<evidence type="ECO:0000259" key="11">
    <source>
        <dbReference type="PROSITE" id="PS51866"/>
    </source>
</evidence>
<dbReference type="AlphaFoldDB" id="A0A1R3XJR8"/>
<dbReference type="GO" id="GO:0016887">
    <property type="term" value="F:ATP hydrolysis activity"/>
    <property type="evidence" value="ECO:0007669"/>
    <property type="project" value="InterPro"/>
</dbReference>
<gene>
    <name evidence="12" type="ORF">SAMN05421665_3463</name>
</gene>
<dbReference type="GO" id="GO:0015098">
    <property type="term" value="F:molybdate ion transmembrane transporter activity"/>
    <property type="evidence" value="ECO:0007669"/>
    <property type="project" value="InterPro"/>
</dbReference>
<evidence type="ECO:0000313" key="13">
    <source>
        <dbReference type="Proteomes" id="UP000186997"/>
    </source>
</evidence>
<evidence type="ECO:0000256" key="6">
    <source>
        <dbReference type="ARBA" id="ARBA00022840"/>
    </source>
</evidence>
<name>A0A1R3XJR8_9RHOB</name>
<dbReference type="InterPro" id="IPR050334">
    <property type="entry name" value="Molybdenum_import_ModC"/>
</dbReference>
<dbReference type="SUPFAM" id="SSF52540">
    <property type="entry name" value="P-loop containing nucleoside triphosphate hydrolases"/>
    <property type="match status" value="1"/>
</dbReference>
<dbReference type="InterPro" id="IPR011868">
    <property type="entry name" value="ModC_ABC_ATP-bd"/>
</dbReference>
<dbReference type="InterPro" id="IPR003593">
    <property type="entry name" value="AAA+_ATPase"/>
</dbReference>
<dbReference type="NCBIfam" id="TIGR02142">
    <property type="entry name" value="modC_ABC"/>
    <property type="match status" value="1"/>
</dbReference>
<dbReference type="PANTHER" id="PTHR43514">
    <property type="entry name" value="ABC TRANSPORTER I FAMILY MEMBER 10"/>
    <property type="match status" value="1"/>
</dbReference>
<dbReference type="InterPro" id="IPR027417">
    <property type="entry name" value="P-loop_NTPase"/>
</dbReference>
<dbReference type="InterPro" id="IPR017871">
    <property type="entry name" value="ABC_transporter-like_CS"/>
</dbReference>
<evidence type="ECO:0000256" key="4">
    <source>
        <dbReference type="ARBA" id="ARBA00022519"/>
    </source>
</evidence>
<keyword evidence="8" id="KW-0472">Membrane</keyword>
<accession>A0A1R3XJR8</accession>
<dbReference type="Proteomes" id="UP000186997">
    <property type="component" value="Unassembled WGS sequence"/>
</dbReference>
<dbReference type="InterPro" id="IPR008995">
    <property type="entry name" value="Mo/tungstate-bd_C_term_dom"/>
</dbReference>
<feature type="domain" description="Mop" evidence="11">
    <location>
        <begin position="284"/>
        <end position="350"/>
    </location>
</feature>
<sequence length="353" mass="37541">MITVDIQKRLGMFDLDVQFEAPKGVTAIFGRSGSGKTSLVNAVAGLLRPDLGRIAVGDAVLFDAATRQHLPPHKRRIGYVFQDARLFPHMTVQRNLTYGGDHDAARVIDVLGLSHLLARMPAGLSGGERQRVALGRALMCDPQLLLMDEPLAALDAPRKAEILPFIERLRDEVETPMLYVSHDVSEVARLATTLVVLDAGHVVASGPVGQVLSQPETMPLVGVRAAGAVITTKVAGRLLDDGLTELAFSGGRLILPGILGVLGQTIRVRIPAQDVILSTVAPQGLSALNVLPVEITRVEQGRGPGVAVGLRAGNDHLLARVTRRSALRMNLAVGQKIYAIIKATAVGPEDIGQ</sequence>
<dbReference type="Pfam" id="PF03459">
    <property type="entry name" value="TOBE"/>
    <property type="match status" value="1"/>
</dbReference>
<dbReference type="Gene3D" id="3.40.50.300">
    <property type="entry name" value="P-loop containing nucleotide triphosphate hydrolases"/>
    <property type="match status" value="1"/>
</dbReference>